<dbReference type="Pfam" id="PF15738">
    <property type="entry name" value="YafQ_toxin"/>
    <property type="match status" value="1"/>
</dbReference>
<keyword evidence="1" id="KW-1277">Toxin-antitoxin system</keyword>
<dbReference type="EMBL" id="LOMY01000018">
    <property type="protein sequence ID" value="OCQ54192.1"/>
    <property type="molecule type" value="Genomic_DNA"/>
</dbReference>
<dbReference type="GO" id="GO:0004521">
    <property type="term" value="F:RNA endonuclease activity"/>
    <property type="evidence" value="ECO:0007669"/>
    <property type="project" value="TreeGrafter"/>
</dbReference>
<dbReference type="InterPro" id="IPR004386">
    <property type="entry name" value="Toxin_YafQ-like"/>
</dbReference>
<protein>
    <submittedName>
        <fullName evidence="3">mRNA interferase YafQ</fullName>
        <ecNumber evidence="3">3.1.-.-</ecNumber>
    </submittedName>
</protein>
<dbReference type="GO" id="GO:0006415">
    <property type="term" value="P:translational termination"/>
    <property type="evidence" value="ECO:0007669"/>
    <property type="project" value="TreeGrafter"/>
</dbReference>
<dbReference type="PIRSF" id="PIRSF006156">
    <property type="entry name" value="YafQ"/>
    <property type="match status" value="1"/>
</dbReference>
<dbReference type="RefSeq" id="WP_065821970.1">
    <property type="nucleotide sequence ID" value="NZ_CAWMQZ010000018.1"/>
</dbReference>
<dbReference type="PATRIC" id="fig|286156.4.peg.584"/>
<proteinExistence type="predicted"/>
<dbReference type="GO" id="GO:0016787">
    <property type="term" value="F:hydrolase activity"/>
    <property type="evidence" value="ECO:0007669"/>
    <property type="project" value="UniProtKB-KW"/>
</dbReference>
<dbReference type="EC" id="3.1.-.-" evidence="3"/>
<gene>
    <name evidence="3" type="primary">yafQ_2</name>
    <name evidence="3" type="ORF">Ppb6_00503</name>
</gene>
<accession>A0A1C0U8C6</accession>
<dbReference type="NCBIfam" id="TIGR02385">
    <property type="entry name" value="RelE_StbE"/>
    <property type="match status" value="1"/>
</dbReference>
<evidence type="ECO:0000256" key="2">
    <source>
        <dbReference type="PIRSR" id="PIRSR006156-1"/>
    </source>
</evidence>
<evidence type="ECO:0000313" key="4">
    <source>
        <dbReference type="Proteomes" id="UP000093476"/>
    </source>
</evidence>
<dbReference type="PANTHER" id="PTHR40588:SF1">
    <property type="entry name" value="MRNA INTERFERASE TOXIN YAFQ"/>
    <property type="match status" value="1"/>
</dbReference>
<sequence>MLKIRYSSAFKKDLKPFQHDKSAISVINTVLKLLVTGKPLPREYKEHSLKGNYIGYLECHGKPDLLLIYKRTEQEVFLYRVGSHAKLFKL</sequence>
<dbReference type="Proteomes" id="UP000093476">
    <property type="component" value="Unassembled WGS sequence"/>
</dbReference>
<dbReference type="SUPFAM" id="SSF143011">
    <property type="entry name" value="RelE-like"/>
    <property type="match status" value="1"/>
</dbReference>
<reference evidence="3 4" key="1">
    <citation type="submission" date="2015-12" db="EMBL/GenBank/DDBJ databases">
        <title>Genome comparisons provide insights into the role of secondary metabolites in the pathogenic phase of the Photorhabdus life cycle.</title>
        <authorList>
            <person name="Tobias N.J."/>
            <person name="Mishra B."/>
            <person name="Gupta D.K."/>
            <person name="Thines M."/>
            <person name="Stinear T.P."/>
            <person name="Bode H.B."/>
        </authorList>
    </citation>
    <scope>NUCLEOTIDE SEQUENCE [LARGE SCALE GENOMIC DNA]</scope>
    <source>
        <strain evidence="3 4">PB68.1</strain>
    </source>
</reference>
<evidence type="ECO:0000256" key="1">
    <source>
        <dbReference type="ARBA" id="ARBA00022649"/>
    </source>
</evidence>
<evidence type="ECO:0000313" key="3">
    <source>
        <dbReference type="EMBL" id="OCQ54192.1"/>
    </source>
</evidence>
<keyword evidence="4" id="KW-1185">Reference proteome</keyword>
<dbReference type="PANTHER" id="PTHR40588">
    <property type="entry name" value="MRNA INTERFERASE TOXIN YAFQ"/>
    <property type="match status" value="1"/>
</dbReference>
<dbReference type="Gene3D" id="3.30.2310.20">
    <property type="entry name" value="RelE-like"/>
    <property type="match status" value="1"/>
</dbReference>
<dbReference type="InterPro" id="IPR035093">
    <property type="entry name" value="RelE/ParE_toxin_dom_sf"/>
</dbReference>
<dbReference type="InterPro" id="IPR007712">
    <property type="entry name" value="RelE/ParE_toxin"/>
</dbReference>
<feature type="active site" description="Proton donor" evidence="2">
    <location>
        <position position="84"/>
    </location>
</feature>
<dbReference type="AlphaFoldDB" id="A0A1C0U8C6"/>
<dbReference type="STRING" id="286156.Ppb6_00503"/>
<comment type="caution">
    <text evidence="3">The sequence shown here is derived from an EMBL/GenBank/DDBJ whole genome shotgun (WGS) entry which is preliminary data.</text>
</comment>
<dbReference type="GO" id="GO:0006402">
    <property type="term" value="P:mRNA catabolic process"/>
    <property type="evidence" value="ECO:0007669"/>
    <property type="project" value="TreeGrafter"/>
</dbReference>
<organism evidence="3 4">
    <name type="scientific">Photorhabdus australis subsp. thailandensis</name>
    <dbReference type="NCBI Taxonomy" id="2805096"/>
    <lineage>
        <taxon>Bacteria</taxon>
        <taxon>Pseudomonadati</taxon>
        <taxon>Pseudomonadota</taxon>
        <taxon>Gammaproteobacteria</taxon>
        <taxon>Enterobacterales</taxon>
        <taxon>Morganellaceae</taxon>
        <taxon>Photorhabdus</taxon>
    </lineage>
</organism>
<keyword evidence="3" id="KW-0378">Hydrolase</keyword>
<name>A0A1C0U8C6_9GAMM</name>